<evidence type="ECO:0000313" key="2">
    <source>
        <dbReference type="Proteomes" id="UP000218282"/>
    </source>
</evidence>
<evidence type="ECO:0000313" key="1">
    <source>
        <dbReference type="EMBL" id="PCS08660.1"/>
    </source>
</evidence>
<dbReference type="AlphaFoldDB" id="A0A2A5S5D3"/>
<reference evidence="1 2" key="1">
    <citation type="submission" date="2014-12" db="EMBL/GenBank/DDBJ databases">
        <title>Draft genome sequences of 10 type strains of Lactococcus.</title>
        <authorList>
            <person name="Sun Z."/>
            <person name="Zhong Z."/>
            <person name="Liu W."/>
            <person name="Zhang W."/>
            <person name="Zhang H."/>
        </authorList>
    </citation>
    <scope>NUCLEOTIDE SEQUENCE [LARGE SCALE GENOMIC DNA]</scope>
    <source>
        <strain evidence="1 2">DSM 6634</strain>
    </source>
</reference>
<sequence>MMTLTDSEKRIVYLIFDNDTYNFNVWGDASLTKLTKLGVIYSNRLGGLTTGLSYGLQPMTRQYLIDNSSYLSDIKSK</sequence>
<dbReference type="Proteomes" id="UP000218282">
    <property type="component" value="Unassembled WGS sequence"/>
</dbReference>
<organism evidence="1 2">
    <name type="scientific">Pseudolactococcus piscium</name>
    <dbReference type="NCBI Taxonomy" id="1364"/>
    <lineage>
        <taxon>Bacteria</taxon>
        <taxon>Bacillati</taxon>
        <taxon>Bacillota</taxon>
        <taxon>Bacilli</taxon>
        <taxon>Lactobacillales</taxon>
        <taxon>Streptococcaceae</taxon>
        <taxon>Pseudolactococcus</taxon>
    </lineage>
</organism>
<protein>
    <submittedName>
        <fullName evidence="1">Uncharacterized protein</fullName>
    </submittedName>
</protein>
<dbReference type="EMBL" id="JXJW01000002">
    <property type="protein sequence ID" value="PCS08660.1"/>
    <property type="molecule type" value="Genomic_DNA"/>
</dbReference>
<proteinExistence type="predicted"/>
<gene>
    <name evidence="1" type="ORF">RU86_GL001044</name>
</gene>
<comment type="caution">
    <text evidence="1">The sequence shown here is derived from an EMBL/GenBank/DDBJ whole genome shotgun (WGS) entry which is preliminary data.</text>
</comment>
<accession>A0A2A5S5D3</accession>
<name>A0A2A5S5D3_9LACT</name>
<keyword evidence="2" id="KW-1185">Reference proteome</keyword>